<evidence type="ECO:0000256" key="1">
    <source>
        <dbReference type="ARBA" id="ARBA00003283"/>
    </source>
</evidence>
<evidence type="ECO:0000259" key="8">
    <source>
        <dbReference type="PROSITE" id="PS51900"/>
    </source>
</evidence>
<dbReference type="PROSITE" id="PS51900">
    <property type="entry name" value="CB"/>
    <property type="match status" value="1"/>
</dbReference>
<evidence type="ECO:0000256" key="4">
    <source>
        <dbReference type="ARBA" id="ARBA00023125"/>
    </source>
</evidence>
<evidence type="ECO:0000313" key="9">
    <source>
        <dbReference type="EMBL" id="ABR48395.1"/>
    </source>
</evidence>
<feature type="domain" description="Tyr recombinase" evidence="7">
    <location>
        <begin position="174"/>
        <end position="347"/>
    </location>
</feature>
<evidence type="ECO:0000256" key="3">
    <source>
        <dbReference type="ARBA" id="ARBA00022908"/>
    </source>
</evidence>
<evidence type="ECO:0000256" key="6">
    <source>
        <dbReference type="PROSITE-ProRule" id="PRU01248"/>
    </source>
</evidence>
<dbReference type="InterPro" id="IPR004107">
    <property type="entry name" value="Integrase_SAM-like_N"/>
</dbReference>
<dbReference type="InterPro" id="IPR002104">
    <property type="entry name" value="Integrase_catalytic"/>
</dbReference>
<dbReference type="PANTHER" id="PTHR30349:SF64">
    <property type="entry name" value="PROPHAGE INTEGRASE INTD-RELATED"/>
    <property type="match status" value="1"/>
</dbReference>
<dbReference type="InterPro" id="IPR010998">
    <property type="entry name" value="Integrase_recombinase_N"/>
</dbReference>
<name>A6TQC7_ALKMQ</name>
<evidence type="ECO:0000256" key="5">
    <source>
        <dbReference type="ARBA" id="ARBA00023172"/>
    </source>
</evidence>
<dbReference type="InterPro" id="IPR050090">
    <property type="entry name" value="Tyrosine_recombinase_XerCD"/>
</dbReference>
<dbReference type="SUPFAM" id="SSF56349">
    <property type="entry name" value="DNA breaking-rejoining enzymes"/>
    <property type="match status" value="1"/>
</dbReference>
<dbReference type="STRING" id="293826.Amet_2237"/>
<dbReference type="GO" id="GO:0015074">
    <property type="term" value="P:DNA integration"/>
    <property type="evidence" value="ECO:0007669"/>
    <property type="project" value="UniProtKB-KW"/>
</dbReference>
<dbReference type="Gene3D" id="1.10.150.130">
    <property type="match status" value="1"/>
</dbReference>
<dbReference type="eggNOG" id="COG4974">
    <property type="taxonomic scope" value="Bacteria"/>
</dbReference>
<dbReference type="InterPro" id="IPR013762">
    <property type="entry name" value="Integrase-like_cat_sf"/>
</dbReference>
<dbReference type="PANTHER" id="PTHR30349">
    <property type="entry name" value="PHAGE INTEGRASE-RELATED"/>
    <property type="match status" value="1"/>
</dbReference>
<comment type="similarity">
    <text evidence="2">Belongs to the 'phage' integrase family.</text>
</comment>
<dbReference type="EMBL" id="CP000724">
    <property type="protein sequence ID" value="ABR48395.1"/>
    <property type="molecule type" value="Genomic_DNA"/>
</dbReference>
<protein>
    <submittedName>
        <fullName evidence="9">Phage integrase family protein</fullName>
    </submittedName>
</protein>
<dbReference type="HOGENOM" id="CLU_027562_9_5_9"/>
<evidence type="ECO:0000256" key="2">
    <source>
        <dbReference type="ARBA" id="ARBA00008857"/>
    </source>
</evidence>
<keyword evidence="10" id="KW-1185">Reference proteome</keyword>
<keyword evidence="3" id="KW-0229">DNA integration</keyword>
<reference evidence="10" key="1">
    <citation type="journal article" date="2016" name="Genome Announc.">
        <title>Complete genome sequence of Alkaliphilus metalliredigens strain QYMF, an alkaliphilic and metal-reducing bacterium isolated from borax-contaminated leachate ponds.</title>
        <authorList>
            <person name="Hwang C."/>
            <person name="Copeland A."/>
            <person name="Lucas S."/>
            <person name="Lapidus A."/>
            <person name="Barry K."/>
            <person name="Detter J.C."/>
            <person name="Glavina Del Rio T."/>
            <person name="Hammon N."/>
            <person name="Israni S."/>
            <person name="Dalin E."/>
            <person name="Tice H."/>
            <person name="Pitluck S."/>
            <person name="Chertkov O."/>
            <person name="Brettin T."/>
            <person name="Bruce D."/>
            <person name="Han C."/>
            <person name="Schmutz J."/>
            <person name="Larimer F."/>
            <person name="Land M.L."/>
            <person name="Hauser L."/>
            <person name="Kyrpides N."/>
            <person name="Mikhailova N."/>
            <person name="Ye Q."/>
            <person name="Zhou J."/>
            <person name="Richardson P."/>
            <person name="Fields M.W."/>
        </authorList>
    </citation>
    <scope>NUCLEOTIDE SEQUENCE [LARGE SCALE GENOMIC DNA]</scope>
    <source>
        <strain evidence="10">QYMF</strain>
    </source>
</reference>
<keyword evidence="5" id="KW-0233">DNA recombination</keyword>
<accession>A6TQC7</accession>
<evidence type="ECO:0000313" key="10">
    <source>
        <dbReference type="Proteomes" id="UP000001572"/>
    </source>
</evidence>
<sequence length="354" mass="41115">MNDEELKVTFQYNNQLVEKIRKVEGRRWDADQKYWVVPNNAKCIDDLTNIFIDEDIRWDESLSFSKTENSECNFHDINLALQQLEKQFTLKGYSPKTKKSYIGHVKRFLGFINNKPEVLTKQDVEKYMYHLLNVQENSHAFANQALSAIKFYYQHSLKKDKVLYDLPRPKKEKTLPNILSQREVLSILDSVNNIKHKSILLLTYSAGLRVGEVVRLKVGDIDSDRMLIHVRQGKGRKDRYTILSEVALSTLRKYAMIEKPKDWLFPGGKENCFLTERSVQKTFSVACKRAKVKKHASVHSLRHSFATHLLEGGTDLRYIQELLGHSSSKTTEIYTHVSVANFSKIKSPLDKFMK</sequence>
<feature type="domain" description="Core-binding (CB)" evidence="8">
    <location>
        <begin position="79"/>
        <end position="157"/>
    </location>
</feature>
<dbReference type="OrthoDB" id="9801717at2"/>
<dbReference type="Proteomes" id="UP000001572">
    <property type="component" value="Chromosome"/>
</dbReference>
<dbReference type="InterPro" id="IPR044068">
    <property type="entry name" value="CB"/>
</dbReference>
<evidence type="ECO:0000259" key="7">
    <source>
        <dbReference type="PROSITE" id="PS51898"/>
    </source>
</evidence>
<dbReference type="GO" id="GO:0006310">
    <property type="term" value="P:DNA recombination"/>
    <property type="evidence" value="ECO:0007669"/>
    <property type="project" value="UniProtKB-KW"/>
</dbReference>
<dbReference type="Gene3D" id="1.10.443.10">
    <property type="entry name" value="Intergrase catalytic core"/>
    <property type="match status" value="1"/>
</dbReference>
<dbReference type="PROSITE" id="PS51898">
    <property type="entry name" value="TYR_RECOMBINASE"/>
    <property type="match status" value="1"/>
</dbReference>
<dbReference type="GO" id="GO:0003677">
    <property type="term" value="F:DNA binding"/>
    <property type="evidence" value="ECO:0007669"/>
    <property type="project" value="UniProtKB-UniRule"/>
</dbReference>
<proteinExistence type="inferred from homology"/>
<organism evidence="9 10">
    <name type="scientific">Alkaliphilus metalliredigens (strain QYMF)</name>
    <dbReference type="NCBI Taxonomy" id="293826"/>
    <lineage>
        <taxon>Bacteria</taxon>
        <taxon>Bacillati</taxon>
        <taxon>Bacillota</taxon>
        <taxon>Clostridia</taxon>
        <taxon>Peptostreptococcales</taxon>
        <taxon>Natronincolaceae</taxon>
        <taxon>Alkaliphilus</taxon>
    </lineage>
</organism>
<gene>
    <name evidence="9" type="ordered locus">Amet_2237</name>
</gene>
<dbReference type="RefSeq" id="WP_012063371.1">
    <property type="nucleotide sequence ID" value="NC_009633.1"/>
</dbReference>
<dbReference type="Pfam" id="PF13495">
    <property type="entry name" value="Phage_int_SAM_4"/>
    <property type="match status" value="1"/>
</dbReference>
<keyword evidence="4 6" id="KW-0238">DNA-binding</keyword>
<dbReference type="Pfam" id="PF00589">
    <property type="entry name" value="Phage_integrase"/>
    <property type="match status" value="1"/>
</dbReference>
<dbReference type="AlphaFoldDB" id="A6TQC7"/>
<dbReference type="KEGG" id="amt:Amet_2237"/>
<dbReference type="InterPro" id="IPR011010">
    <property type="entry name" value="DNA_brk_join_enz"/>
</dbReference>
<comment type="function">
    <text evidence="1">Site-specific tyrosine recombinase, which acts by catalyzing the cutting and rejoining of the recombining DNA molecules.</text>
</comment>